<dbReference type="GO" id="GO:0051225">
    <property type="term" value="P:spindle assembly"/>
    <property type="evidence" value="ECO:0007669"/>
    <property type="project" value="TreeGrafter"/>
</dbReference>
<evidence type="ECO:0000256" key="2">
    <source>
        <dbReference type="SAM" id="MobiDB-lite"/>
    </source>
</evidence>
<proteinExistence type="inferred from homology"/>
<dbReference type="EMBL" id="JACGCM010000601">
    <property type="protein sequence ID" value="KAF6170207.1"/>
    <property type="molecule type" value="Genomic_DNA"/>
</dbReference>
<dbReference type="GO" id="GO:0008017">
    <property type="term" value="F:microtubule binding"/>
    <property type="evidence" value="ECO:0007669"/>
    <property type="project" value="TreeGrafter"/>
</dbReference>
<feature type="compositionally biased region" description="Low complexity" evidence="2">
    <location>
        <begin position="189"/>
        <end position="198"/>
    </location>
</feature>
<reference evidence="3 4" key="1">
    <citation type="journal article" date="2020" name="IScience">
        <title>Genome Sequencing of the Endangered Kingdonia uniflora (Circaeasteraceae, Ranunculales) Reveals Potential Mechanisms of Evolutionary Specialization.</title>
        <authorList>
            <person name="Sun Y."/>
            <person name="Deng T."/>
            <person name="Zhang A."/>
            <person name="Moore M.J."/>
            <person name="Landis J.B."/>
            <person name="Lin N."/>
            <person name="Zhang H."/>
            <person name="Zhang X."/>
            <person name="Huang J."/>
            <person name="Zhang X."/>
            <person name="Sun H."/>
            <person name="Wang H."/>
        </authorList>
    </citation>
    <scope>NUCLEOTIDE SEQUENCE [LARGE SCALE GENOMIC DNA]</scope>
    <source>
        <strain evidence="3">TB1705</strain>
        <tissue evidence="3">Leaf</tissue>
    </source>
</reference>
<dbReference type="GO" id="GO:0005880">
    <property type="term" value="C:nuclear microtubule"/>
    <property type="evidence" value="ECO:0007669"/>
    <property type="project" value="TreeGrafter"/>
</dbReference>
<keyword evidence="4" id="KW-1185">Reference proteome</keyword>
<feature type="region of interest" description="Disordered" evidence="2">
    <location>
        <begin position="1"/>
        <end position="79"/>
    </location>
</feature>
<name>A0A7J7NSM6_9MAGN</name>
<dbReference type="Pfam" id="PF04484">
    <property type="entry name" value="QWRF"/>
    <property type="match status" value="1"/>
</dbReference>
<dbReference type="OrthoDB" id="1924320at2759"/>
<evidence type="ECO:0000256" key="1">
    <source>
        <dbReference type="ARBA" id="ARBA00010016"/>
    </source>
</evidence>
<evidence type="ECO:0000313" key="4">
    <source>
        <dbReference type="Proteomes" id="UP000541444"/>
    </source>
</evidence>
<organism evidence="3 4">
    <name type="scientific">Kingdonia uniflora</name>
    <dbReference type="NCBI Taxonomy" id="39325"/>
    <lineage>
        <taxon>Eukaryota</taxon>
        <taxon>Viridiplantae</taxon>
        <taxon>Streptophyta</taxon>
        <taxon>Embryophyta</taxon>
        <taxon>Tracheophyta</taxon>
        <taxon>Spermatophyta</taxon>
        <taxon>Magnoliopsida</taxon>
        <taxon>Ranunculales</taxon>
        <taxon>Circaeasteraceae</taxon>
        <taxon>Kingdonia</taxon>
    </lineage>
</organism>
<feature type="compositionally biased region" description="Basic and acidic residues" evidence="2">
    <location>
        <begin position="61"/>
        <end position="79"/>
    </location>
</feature>
<dbReference type="GO" id="GO:0005737">
    <property type="term" value="C:cytoplasm"/>
    <property type="evidence" value="ECO:0007669"/>
    <property type="project" value="TreeGrafter"/>
</dbReference>
<evidence type="ECO:0000313" key="3">
    <source>
        <dbReference type="EMBL" id="KAF6170207.1"/>
    </source>
</evidence>
<comment type="similarity">
    <text evidence="1">Belongs to the QWRF family.</text>
</comment>
<feature type="region of interest" description="Disordered" evidence="2">
    <location>
        <begin position="155"/>
        <end position="198"/>
    </location>
</feature>
<gene>
    <name evidence="3" type="ORF">GIB67_038740</name>
</gene>
<accession>A0A7J7NSM6</accession>
<protein>
    <submittedName>
        <fullName evidence="3">Uncharacterized protein</fullName>
    </submittedName>
</protein>
<feature type="compositionally biased region" description="Low complexity" evidence="2">
    <location>
        <begin position="7"/>
        <end position="19"/>
    </location>
</feature>
<dbReference type="Proteomes" id="UP000541444">
    <property type="component" value="Unassembled WGS sequence"/>
</dbReference>
<dbReference type="PANTHER" id="PTHR31807">
    <property type="entry name" value="AUGMIN FAMILY MEMBER"/>
    <property type="match status" value="1"/>
</dbReference>
<dbReference type="InterPro" id="IPR007573">
    <property type="entry name" value="QWRF"/>
</dbReference>
<comment type="caution">
    <text evidence="3">The sequence shown here is derived from an EMBL/GenBank/DDBJ whole genome shotgun (WGS) entry which is preliminary data.</text>
</comment>
<dbReference type="AlphaFoldDB" id="A0A7J7NSM6"/>
<sequence length="293" mass="32633">MPSSMRSLSVSFQSDSFSLPVTKRKKPINHASSDHPLKPSANAIQRKVTPERKRTPLRGRNTSDHSENSKPIDNTHSRVLDQHRWPKVSAVQGRGVSPLRIPPSSLQKSQSEVASQITFDQSGRIQYEKYVSASSCSSERSLSTTHTTRSQSILFVPGLPRTPSPSKASPSRGMIRPSRTRQTIPFPSASPISSRPDTSSSVLSFIADIKIIKKGVDHIEDANQLRLLYNRYFQWRYANAQAESVLSIQNLAAENTIYSAWNATFELWDSVVIKRINLQQLAGKKNLVALSLV</sequence>
<dbReference type="PANTHER" id="PTHR31807:SF37">
    <property type="entry name" value="HAUS AUGMIN-LIKE COMPLEX SUBUNIT 8"/>
    <property type="match status" value="1"/>
</dbReference>